<name>A0A212KGV4_9FIRM</name>
<evidence type="ECO:0000256" key="1">
    <source>
        <dbReference type="ARBA" id="ARBA00023015"/>
    </source>
</evidence>
<reference evidence="5" key="1">
    <citation type="submission" date="2016-04" db="EMBL/GenBank/DDBJ databases">
        <authorList>
            <person name="Evans L.H."/>
            <person name="Alamgir A."/>
            <person name="Owens N."/>
            <person name="Weber N.D."/>
            <person name="Virtaneva K."/>
            <person name="Barbian K."/>
            <person name="Babar A."/>
            <person name="Rosenke K."/>
        </authorList>
    </citation>
    <scope>NUCLEOTIDE SEQUENCE</scope>
    <source>
        <strain evidence="5">86</strain>
    </source>
</reference>
<dbReference type="InterPro" id="IPR012318">
    <property type="entry name" value="HTH_CRP"/>
</dbReference>
<evidence type="ECO:0000256" key="2">
    <source>
        <dbReference type="ARBA" id="ARBA00023125"/>
    </source>
</evidence>
<keyword evidence="3" id="KW-0804">Transcription</keyword>
<feature type="domain" description="Cyclic nucleotide-binding" evidence="4">
    <location>
        <begin position="36"/>
        <end position="135"/>
    </location>
</feature>
<protein>
    <submittedName>
        <fullName evidence="5">Putative Regulatory protein YeiL</fullName>
    </submittedName>
</protein>
<keyword evidence="1" id="KW-0805">Transcription regulation</keyword>
<gene>
    <name evidence="5" type="ORF">KL86CLO1_13087</name>
</gene>
<dbReference type="PROSITE" id="PS50042">
    <property type="entry name" value="CNMP_BINDING_3"/>
    <property type="match status" value="1"/>
</dbReference>
<dbReference type="GO" id="GO:0006355">
    <property type="term" value="P:regulation of DNA-templated transcription"/>
    <property type="evidence" value="ECO:0007669"/>
    <property type="project" value="InterPro"/>
</dbReference>
<organism evidence="5">
    <name type="scientific">uncultured Eubacteriales bacterium</name>
    <dbReference type="NCBI Taxonomy" id="172733"/>
    <lineage>
        <taxon>Bacteria</taxon>
        <taxon>Bacillati</taxon>
        <taxon>Bacillota</taxon>
        <taxon>Clostridia</taxon>
        <taxon>Eubacteriales</taxon>
        <taxon>environmental samples</taxon>
    </lineage>
</organism>
<sequence length="228" mass="26093">MRQVHDPALLRSYIDRYNLQDRFSLDLSSAATLFCYEEDELISQMGDQFDHILILVEGECMAYVLTGTDKIHCESHYRGLNIMGMTSVLWEEPNINSLRTITPCTCLAIPASLYRDALLNDVRFLRAAVRSLASHVRKSAAHFEPLETRLAAFILEMEQEGLFRYNLTLCADLLETSYRHLLRTLRTFCDMGLLQKRGKACYEIIDRTQLELLQTGDSISGVQPPRPL</sequence>
<dbReference type="GO" id="GO:0003677">
    <property type="term" value="F:DNA binding"/>
    <property type="evidence" value="ECO:0007669"/>
    <property type="project" value="UniProtKB-KW"/>
</dbReference>
<dbReference type="InterPro" id="IPR014710">
    <property type="entry name" value="RmlC-like_jellyroll"/>
</dbReference>
<dbReference type="SUPFAM" id="SSF51206">
    <property type="entry name" value="cAMP-binding domain-like"/>
    <property type="match status" value="1"/>
</dbReference>
<keyword evidence="2" id="KW-0238">DNA-binding</keyword>
<dbReference type="Gene3D" id="2.60.120.10">
    <property type="entry name" value="Jelly Rolls"/>
    <property type="match status" value="1"/>
</dbReference>
<evidence type="ECO:0000313" key="5">
    <source>
        <dbReference type="EMBL" id="SBW10869.1"/>
    </source>
</evidence>
<proteinExistence type="predicted"/>
<dbReference type="CDD" id="cd00038">
    <property type="entry name" value="CAP_ED"/>
    <property type="match status" value="1"/>
</dbReference>
<dbReference type="AlphaFoldDB" id="A0A212KGV4"/>
<dbReference type="Pfam" id="PF13545">
    <property type="entry name" value="HTH_Crp_2"/>
    <property type="match status" value="1"/>
</dbReference>
<dbReference type="Pfam" id="PF00027">
    <property type="entry name" value="cNMP_binding"/>
    <property type="match status" value="1"/>
</dbReference>
<dbReference type="InterPro" id="IPR036388">
    <property type="entry name" value="WH-like_DNA-bd_sf"/>
</dbReference>
<dbReference type="InterPro" id="IPR000595">
    <property type="entry name" value="cNMP-bd_dom"/>
</dbReference>
<dbReference type="InterPro" id="IPR018490">
    <property type="entry name" value="cNMP-bd_dom_sf"/>
</dbReference>
<dbReference type="EMBL" id="FLUN01000001">
    <property type="protein sequence ID" value="SBW10869.1"/>
    <property type="molecule type" value="Genomic_DNA"/>
</dbReference>
<dbReference type="Gene3D" id="1.10.10.10">
    <property type="entry name" value="Winged helix-like DNA-binding domain superfamily/Winged helix DNA-binding domain"/>
    <property type="match status" value="1"/>
</dbReference>
<accession>A0A212KGV4</accession>
<evidence type="ECO:0000259" key="4">
    <source>
        <dbReference type="PROSITE" id="PS50042"/>
    </source>
</evidence>
<evidence type="ECO:0000256" key="3">
    <source>
        <dbReference type="ARBA" id="ARBA00023163"/>
    </source>
</evidence>